<dbReference type="AlphaFoldDB" id="A0AAE1ZDY5"/>
<evidence type="ECO:0000313" key="1">
    <source>
        <dbReference type="EMBL" id="KAK4472083.1"/>
    </source>
</evidence>
<evidence type="ECO:0000313" key="2">
    <source>
        <dbReference type="Proteomes" id="UP001292079"/>
    </source>
</evidence>
<dbReference type="Proteomes" id="UP001292079">
    <property type="component" value="Unassembled WGS sequence"/>
</dbReference>
<comment type="caution">
    <text evidence="1">The sequence shown here is derived from an EMBL/GenBank/DDBJ whole genome shotgun (WGS) entry which is preliminary data.</text>
</comment>
<reference evidence="1" key="1">
    <citation type="submission" date="2022-04" db="EMBL/GenBank/DDBJ databases">
        <authorList>
            <person name="Xu L."/>
            <person name="Lv Z."/>
        </authorList>
    </citation>
    <scope>NUCLEOTIDE SEQUENCE</scope>
    <source>
        <strain evidence="1">LV_2022a</strain>
    </source>
</reference>
<organism evidence="1 2">
    <name type="scientific">Schistosoma mekongi</name>
    <name type="common">Parasitic worm</name>
    <dbReference type="NCBI Taxonomy" id="38744"/>
    <lineage>
        <taxon>Eukaryota</taxon>
        <taxon>Metazoa</taxon>
        <taxon>Spiralia</taxon>
        <taxon>Lophotrochozoa</taxon>
        <taxon>Platyhelminthes</taxon>
        <taxon>Trematoda</taxon>
        <taxon>Digenea</taxon>
        <taxon>Strigeidida</taxon>
        <taxon>Schistosomatoidea</taxon>
        <taxon>Schistosomatidae</taxon>
        <taxon>Schistosoma</taxon>
    </lineage>
</organism>
<proteinExistence type="predicted"/>
<dbReference type="EMBL" id="JALJAT010000003">
    <property type="protein sequence ID" value="KAK4472083.1"/>
    <property type="molecule type" value="Genomic_DNA"/>
</dbReference>
<accession>A0AAE1ZDY5</accession>
<sequence>MIDKRFMPSSFITDSNEREQAWKNFAVGVACYAYKTVGEHFPKEFKILLANSAAVIVFSGLLAECETTQSLLKCKLNSFSEKNNIELQENNNELDKYAEYEPDGEWFYGSWTSDNLASVGEMESVIQQDISDFCAKLINITMESYYYTNRFYPPDITTYPREIISHKLMVKYELDSLLKQRYSMNNQLSKKFLKNFLPNDSSFNVTLLIECWKLYNVNNNEIEKILVYFSSINYNRIRDRLNRN</sequence>
<gene>
    <name evidence="1" type="ORF">MN116_005454</name>
</gene>
<name>A0AAE1ZDY5_SCHME</name>
<keyword evidence="2" id="KW-1185">Reference proteome</keyword>
<reference evidence="1" key="2">
    <citation type="journal article" date="2023" name="Infect Dis Poverty">
        <title>Chromosome-scale genome of the human blood fluke Schistosoma mekongi and its implications for public health.</title>
        <authorList>
            <person name="Zhou M."/>
            <person name="Xu L."/>
            <person name="Xu D."/>
            <person name="Chen W."/>
            <person name="Khan J."/>
            <person name="Hu Y."/>
            <person name="Huang H."/>
            <person name="Wei H."/>
            <person name="Zhang Y."/>
            <person name="Chusongsang P."/>
            <person name="Tanasarnprasert K."/>
            <person name="Hu X."/>
            <person name="Limpanont Y."/>
            <person name="Lv Z."/>
        </authorList>
    </citation>
    <scope>NUCLEOTIDE SEQUENCE</scope>
    <source>
        <strain evidence="1">LV_2022a</strain>
    </source>
</reference>
<protein>
    <submittedName>
        <fullName evidence="1">Uncharacterized protein</fullName>
    </submittedName>
</protein>